<dbReference type="Pfam" id="PF00172">
    <property type="entry name" value="Zn_clus"/>
    <property type="match status" value="1"/>
</dbReference>
<dbReference type="CDD" id="cd12148">
    <property type="entry name" value="fungal_TF_MHR"/>
    <property type="match status" value="1"/>
</dbReference>
<dbReference type="CDD" id="cd00067">
    <property type="entry name" value="GAL4"/>
    <property type="match status" value="1"/>
</dbReference>
<reference evidence="9" key="1">
    <citation type="journal article" date="2019" name="Beilstein J. Org. Chem.">
        <title>Nanangenines: drimane sesquiterpenoids as the dominant metabolite cohort of a novel Australian fungus, Aspergillus nanangensis.</title>
        <authorList>
            <person name="Lacey H.J."/>
            <person name="Gilchrist C.L.M."/>
            <person name="Crombie A."/>
            <person name="Kalaitzis J.A."/>
            <person name="Vuong D."/>
            <person name="Rutledge P.J."/>
            <person name="Turner P."/>
            <person name="Pitt J.I."/>
            <person name="Lacey E."/>
            <person name="Chooi Y.H."/>
            <person name="Piggott A.M."/>
        </authorList>
    </citation>
    <scope>NUCLEOTIDE SEQUENCE</scope>
    <source>
        <strain evidence="9">MST-FP2251</strain>
    </source>
</reference>
<reference evidence="9" key="2">
    <citation type="submission" date="2020-02" db="EMBL/GenBank/DDBJ databases">
        <authorList>
            <person name="Gilchrist C.L.M."/>
            <person name="Chooi Y.-H."/>
        </authorList>
    </citation>
    <scope>NUCLEOTIDE SEQUENCE</scope>
    <source>
        <strain evidence="9">MST-FP2251</strain>
    </source>
</reference>
<evidence type="ECO:0000256" key="3">
    <source>
        <dbReference type="ARBA" id="ARBA00023125"/>
    </source>
</evidence>
<proteinExistence type="predicted"/>
<evidence type="ECO:0000256" key="2">
    <source>
        <dbReference type="ARBA" id="ARBA00023015"/>
    </source>
</evidence>
<sequence>MSAIRKKLACAECTRRKIRCDKVVPCRNCTRRIREQDDGQVERLRARIHELEASLREVTANARTPADQIASTTASVASVGRTQDTPETEMEDAATVLEFLAWGRRKNPDYRQVGLVAQQSSPGDITADDDGDDRSNNIETGGASALAYIQSLLPLRAQVEQLVDWHCECLLWYHSSFHSHRLRDELRDFYATAEGQIAHRQVDLQWVALLFAILTGALACAPRTTAQAWGFPKWEQTALSQRWFKAVSTCLHQGDFAACHSIYAVQSIATLTMSAHLLGFSNSLSVLLAAAVRIGQGLGLHRLGPEREEECLAPAEVVDREIGRRAWCQLCIQDWFSIPFSESYLIARRGVETTSKPRNCRDDDMIPRSHDAPTLTSYSRFFYDVAALMPSLHDALLVANTPYTRYEQVLDHDRQLRQLATQDLPYYLQNVPLDASWPCYVPWARRSLAISSSHKIIMIHRKFLEASFSNPVFARTRRTCVAAARTIIKEQKEAIDDGGPVLWIHQAFSVTASIILCLDLFHRTVSDPETTYHRQLIQDGLQILLHSESNMIARRGVHLLEALLSRERCRRSTPNVDVGDQRMSLDLVDLIRDFCEQSRWRAVSRIGAPARPSWPTSEMDQGWPPENLVGRANRQSILSPPSLEAALGVPYGLECADSLQDILSLASNYV</sequence>
<dbReference type="InterPro" id="IPR001138">
    <property type="entry name" value="Zn2Cys6_DnaBD"/>
</dbReference>
<gene>
    <name evidence="9" type="ORF">FE257_003611</name>
</gene>
<evidence type="ECO:0000256" key="1">
    <source>
        <dbReference type="ARBA" id="ARBA00004123"/>
    </source>
</evidence>
<dbReference type="InterPro" id="IPR050613">
    <property type="entry name" value="Sec_Metabolite_Reg"/>
</dbReference>
<evidence type="ECO:0000256" key="4">
    <source>
        <dbReference type="ARBA" id="ARBA00023163"/>
    </source>
</evidence>
<dbReference type="SUPFAM" id="SSF57701">
    <property type="entry name" value="Zn2/Cys6 DNA-binding domain"/>
    <property type="match status" value="1"/>
</dbReference>
<keyword evidence="2" id="KW-0805">Transcription regulation</keyword>
<dbReference type="InterPro" id="IPR036864">
    <property type="entry name" value="Zn2-C6_fun-type_DNA-bd_sf"/>
</dbReference>
<feature type="coiled-coil region" evidence="6">
    <location>
        <begin position="34"/>
        <end position="61"/>
    </location>
</feature>
<dbReference type="GO" id="GO:0009893">
    <property type="term" value="P:positive regulation of metabolic process"/>
    <property type="evidence" value="ECO:0007669"/>
    <property type="project" value="UniProtKB-ARBA"/>
</dbReference>
<dbReference type="EMBL" id="VCAU01000017">
    <property type="protein sequence ID" value="KAF9891600.1"/>
    <property type="molecule type" value="Genomic_DNA"/>
</dbReference>
<dbReference type="GO" id="GO:0005634">
    <property type="term" value="C:nucleus"/>
    <property type="evidence" value="ECO:0007669"/>
    <property type="project" value="UniProtKB-SubCell"/>
</dbReference>
<dbReference type="GO" id="GO:0000981">
    <property type="term" value="F:DNA-binding transcription factor activity, RNA polymerase II-specific"/>
    <property type="evidence" value="ECO:0007669"/>
    <property type="project" value="InterPro"/>
</dbReference>
<dbReference type="PANTHER" id="PTHR31001:SF90">
    <property type="entry name" value="CENTROMERE DNA-BINDING PROTEIN COMPLEX CBF3 SUBUNIT B"/>
    <property type="match status" value="1"/>
</dbReference>
<dbReference type="PROSITE" id="PS50048">
    <property type="entry name" value="ZN2_CY6_FUNGAL_2"/>
    <property type="match status" value="1"/>
</dbReference>
<evidence type="ECO:0000256" key="7">
    <source>
        <dbReference type="SAM" id="MobiDB-lite"/>
    </source>
</evidence>
<comment type="caution">
    <text evidence="9">The sequence shown here is derived from an EMBL/GenBank/DDBJ whole genome shotgun (WGS) entry which is preliminary data.</text>
</comment>
<dbReference type="Gene3D" id="4.10.240.10">
    <property type="entry name" value="Zn(2)-C6 fungal-type DNA-binding domain"/>
    <property type="match status" value="1"/>
</dbReference>
<comment type="subcellular location">
    <subcellularLocation>
        <location evidence="1">Nucleus</location>
    </subcellularLocation>
</comment>
<evidence type="ECO:0000313" key="9">
    <source>
        <dbReference type="EMBL" id="KAF9891600.1"/>
    </source>
</evidence>
<dbReference type="GO" id="GO:0003677">
    <property type="term" value="F:DNA binding"/>
    <property type="evidence" value="ECO:0007669"/>
    <property type="project" value="UniProtKB-KW"/>
</dbReference>
<evidence type="ECO:0000256" key="5">
    <source>
        <dbReference type="ARBA" id="ARBA00023242"/>
    </source>
</evidence>
<dbReference type="GO" id="GO:0008270">
    <property type="term" value="F:zinc ion binding"/>
    <property type="evidence" value="ECO:0007669"/>
    <property type="project" value="InterPro"/>
</dbReference>
<keyword evidence="3" id="KW-0238">DNA-binding</keyword>
<keyword evidence="6" id="KW-0175">Coiled coil</keyword>
<keyword evidence="10" id="KW-1185">Reference proteome</keyword>
<name>A0AAD4CRY8_ASPNN</name>
<keyword evidence="4" id="KW-0804">Transcription</keyword>
<organism evidence="9 10">
    <name type="scientific">Aspergillus nanangensis</name>
    <dbReference type="NCBI Taxonomy" id="2582783"/>
    <lineage>
        <taxon>Eukaryota</taxon>
        <taxon>Fungi</taxon>
        <taxon>Dikarya</taxon>
        <taxon>Ascomycota</taxon>
        <taxon>Pezizomycotina</taxon>
        <taxon>Eurotiomycetes</taxon>
        <taxon>Eurotiomycetidae</taxon>
        <taxon>Eurotiales</taxon>
        <taxon>Aspergillaceae</taxon>
        <taxon>Aspergillus</taxon>
        <taxon>Aspergillus subgen. Circumdati</taxon>
    </lineage>
</organism>
<feature type="region of interest" description="Disordered" evidence="7">
    <location>
        <begin position="67"/>
        <end position="88"/>
    </location>
</feature>
<accession>A0AAD4CRY8</accession>
<dbReference type="PANTHER" id="PTHR31001">
    <property type="entry name" value="UNCHARACTERIZED TRANSCRIPTIONAL REGULATORY PROTEIN"/>
    <property type="match status" value="1"/>
</dbReference>
<protein>
    <recommendedName>
        <fullName evidence="8">Zn(2)-C6 fungal-type domain-containing protein</fullName>
    </recommendedName>
</protein>
<keyword evidence="5" id="KW-0539">Nucleus</keyword>
<dbReference type="AlphaFoldDB" id="A0AAD4CRY8"/>
<evidence type="ECO:0000256" key="6">
    <source>
        <dbReference type="SAM" id="Coils"/>
    </source>
</evidence>
<dbReference type="Proteomes" id="UP001194746">
    <property type="component" value="Unassembled WGS sequence"/>
</dbReference>
<evidence type="ECO:0000313" key="10">
    <source>
        <dbReference type="Proteomes" id="UP001194746"/>
    </source>
</evidence>
<evidence type="ECO:0000259" key="8">
    <source>
        <dbReference type="PROSITE" id="PS50048"/>
    </source>
</evidence>
<feature type="domain" description="Zn(2)-C6 fungal-type" evidence="8">
    <location>
        <begin position="9"/>
        <end position="32"/>
    </location>
</feature>
<feature type="compositionally biased region" description="Polar residues" evidence="7">
    <location>
        <begin position="69"/>
        <end position="85"/>
    </location>
</feature>